<organism evidence="2 3">
    <name type="scientific">Bathycoccus prasinos</name>
    <dbReference type="NCBI Taxonomy" id="41875"/>
    <lineage>
        <taxon>Eukaryota</taxon>
        <taxon>Viridiplantae</taxon>
        <taxon>Chlorophyta</taxon>
        <taxon>Mamiellophyceae</taxon>
        <taxon>Mamiellales</taxon>
        <taxon>Bathycoccaceae</taxon>
        <taxon>Bathycoccus</taxon>
    </lineage>
</organism>
<evidence type="ECO:0000256" key="1">
    <source>
        <dbReference type="SAM" id="MobiDB-lite"/>
    </source>
</evidence>
<feature type="compositionally biased region" description="Low complexity" evidence="1">
    <location>
        <begin position="12"/>
        <end position="21"/>
    </location>
</feature>
<feature type="region of interest" description="Disordered" evidence="1">
    <location>
        <begin position="318"/>
        <end position="352"/>
    </location>
</feature>
<accession>K8EAY8</accession>
<feature type="region of interest" description="Disordered" evidence="1">
    <location>
        <begin position="136"/>
        <end position="180"/>
    </location>
</feature>
<keyword evidence="3" id="KW-1185">Reference proteome</keyword>
<evidence type="ECO:0000313" key="3">
    <source>
        <dbReference type="Proteomes" id="UP000198341"/>
    </source>
</evidence>
<dbReference type="OrthoDB" id="1907605at2759"/>
<dbReference type="KEGG" id="bpg:Bathy02g04280"/>
<proteinExistence type="predicted"/>
<dbReference type="InterPro" id="IPR039893">
    <property type="entry name" value="CEP120-like"/>
</dbReference>
<feature type="compositionally biased region" description="Acidic residues" evidence="1">
    <location>
        <begin position="152"/>
        <end position="172"/>
    </location>
</feature>
<dbReference type="Proteomes" id="UP000198341">
    <property type="component" value="Chromosome 2"/>
</dbReference>
<name>K8EAY8_9CHLO</name>
<reference evidence="2 3" key="1">
    <citation type="submission" date="2011-10" db="EMBL/GenBank/DDBJ databases">
        <authorList>
            <person name="Genoscope - CEA"/>
        </authorList>
    </citation>
    <scope>NUCLEOTIDE SEQUENCE [LARGE SCALE GENOMIC DNA]</scope>
    <source>
        <strain evidence="2 3">RCC 1105</strain>
    </source>
</reference>
<evidence type="ECO:0000313" key="2">
    <source>
        <dbReference type="EMBL" id="CCO14909.1"/>
    </source>
</evidence>
<dbReference type="RefSeq" id="XP_007514669.1">
    <property type="nucleotide sequence ID" value="XM_007514607.1"/>
</dbReference>
<dbReference type="STRING" id="41875.K8EAY8"/>
<sequence length="777" mass="88526">MAEEEEEEELSRLTSGGSSSTKNKHGWIIVEPRTLRANATAIKAAGIDWKTTRGMQMVGEWTALAAAKYRLAKSREVPELRAFAFVREVLVGEEGDEDGGEEVGYEERVRYGHGGVQLELFDDEDEIDDEIDTVLKNLSVDEEEMSNRASTSDEDDDDEEEEEEGSEDEESDVIEKKHVSANRENAKPFSLRVRLASSGGVLVTFRLPNVFENSIFNVTSSYSNDEENKKKYKKSRNANRIGKGVDDAITFKFWANPSSLAEALSSPDALLKVHTSSSVSSVSMSGLLQKPTVKESLVIREEQEKVRLELTLSDLSSSFSSPHFVEEDEEQENFEPKPRPPLAARNPKPTDFHDRIRRTRANILLQQQQYKNKQHRQSQPSQQQLQQPTLSMYSFPSEDDVRNTQEYNAAFALESWKRERMLAWESKFTEEATKRMQSLEEAWKQREIQRNKEFELSSRRAKDAENKLKELTRMLENREREVVRAEETIERRKKELERAHISKTEQLKREYATKEETLEKKVENAIRDQKTSKKERDDATKKAAKLEKQKREIEDMFSEYKKSYFQSDVAKLNSEIATLRPRLESAESALEDASSSRDRFRVQMRKMAAQIVALEREKAQLRDALEKTGGVFPNRAHVAPDSSSLMMDVSSAFRGSESEYRGFGGGDDVGNISFAGKSKNTKKASSSISGGVDARLDALLASERMSSSTFKKDEDIEIPRANHHPMSMVEKRALEKEVRRLVNERGDLMRTGAYSSNDRAISLIDERIEELSMQISA</sequence>
<dbReference type="PANTHER" id="PTHR21574">
    <property type="entry name" value="CENTROSOMAL PROTEIN OF 120 KDA"/>
    <property type="match status" value="1"/>
</dbReference>
<feature type="region of interest" description="Disordered" evidence="1">
    <location>
        <begin position="368"/>
        <end position="387"/>
    </location>
</feature>
<dbReference type="EMBL" id="FO082277">
    <property type="protein sequence ID" value="CCO14909.1"/>
    <property type="molecule type" value="Genomic_DNA"/>
</dbReference>
<protein>
    <submittedName>
        <fullName evidence="2">Uncharacterized protein</fullName>
    </submittedName>
</protein>
<feature type="region of interest" description="Disordered" evidence="1">
    <location>
        <begin position="1"/>
        <end position="25"/>
    </location>
</feature>
<dbReference type="AlphaFoldDB" id="K8EAY8"/>
<feature type="region of interest" description="Disordered" evidence="1">
    <location>
        <begin position="524"/>
        <end position="546"/>
    </location>
</feature>
<dbReference type="GO" id="GO:0005815">
    <property type="term" value="C:microtubule organizing center"/>
    <property type="evidence" value="ECO:0007669"/>
    <property type="project" value="TreeGrafter"/>
</dbReference>
<dbReference type="GO" id="GO:0010564">
    <property type="term" value="P:regulation of cell cycle process"/>
    <property type="evidence" value="ECO:0007669"/>
    <property type="project" value="TreeGrafter"/>
</dbReference>
<gene>
    <name evidence="2" type="ORF">Bathy02g04280</name>
</gene>
<dbReference type="PANTHER" id="PTHR21574:SF0">
    <property type="entry name" value="CENTROSOMAL PROTEIN OF 120 KDA"/>
    <property type="match status" value="1"/>
</dbReference>
<dbReference type="GeneID" id="19017541"/>